<accession>S3W2S3</accession>
<dbReference type="STRING" id="1193011.LEP1GSC058_3164"/>
<dbReference type="OrthoDB" id="325353at2"/>
<dbReference type="EMBL" id="AKWZ02000010">
    <property type="protein sequence ID" value="EPG74557.1"/>
    <property type="molecule type" value="Genomic_DNA"/>
</dbReference>
<dbReference type="Proteomes" id="UP000014540">
    <property type="component" value="Unassembled WGS sequence"/>
</dbReference>
<comment type="caution">
    <text evidence="1">The sequence shown here is derived from an EMBL/GenBank/DDBJ whole genome shotgun (WGS) entry which is preliminary data.</text>
</comment>
<dbReference type="AlphaFoldDB" id="S3W2S3"/>
<reference evidence="1" key="1">
    <citation type="submission" date="2013-04" db="EMBL/GenBank/DDBJ databases">
        <authorList>
            <person name="Harkins D.M."/>
            <person name="Durkin A.S."/>
            <person name="Selengut J.D."/>
            <person name="Sanka R."/>
            <person name="DePew J."/>
            <person name="Purushe J."/>
            <person name="Ahmed A."/>
            <person name="van der Linden H."/>
            <person name="Goris M.G.A."/>
            <person name="Hartskeerl R.A."/>
            <person name="Vinetz J.M."/>
            <person name="Sutton G.G."/>
            <person name="Nelson W.C."/>
            <person name="Fouts D.E."/>
        </authorList>
    </citation>
    <scope>NUCLEOTIDE SEQUENCE [LARGE SCALE GENOMIC DNA]</scope>
    <source>
        <strain evidence="1">BUT 6</strain>
    </source>
</reference>
<evidence type="ECO:0000313" key="2">
    <source>
        <dbReference type="Proteomes" id="UP000014540"/>
    </source>
</evidence>
<gene>
    <name evidence="1" type="ORF">LEP1GSC058_3164</name>
</gene>
<protein>
    <recommendedName>
        <fullName evidence="3">Peptidase MA family protein</fullName>
    </recommendedName>
</protein>
<proteinExistence type="predicted"/>
<evidence type="ECO:0008006" key="3">
    <source>
        <dbReference type="Google" id="ProtNLM"/>
    </source>
</evidence>
<sequence>MNAGEKRFTILLLILLICSYPILTEPIRIRSEEFTFIYLTGDSSIDNREAGSVLRKFSELFMETLRKELDRLNVRRPNEASIFVAGTPTIFQVYSGQPKYSAGYCSQDRRILYFQRPNLLDGRGILEKTIQHEICHFLLPVSGKNDSHWLEESYCETLYPINSERSAPSNLVFPERWRIFQKELNKSLTQGSIKDRKIAYQKARRWGAWLLKKETEKGFRKLLEIETPDGKWEKVYAIFLMNRKEYSP</sequence>
<evidence type="ECO:0000313" key="1">
    <source>
        <dbReference type="EMBL" id="EPG74557.1"/>
    </source>
</evidence>
<organism evidence="1 2">
    <name type="scientific">Leptospira fainei serovar Hurstbridge str. BUT 6</name>
    <dbReference type="NCBI Taxonomy" id="1193011"/>
    <lineage>
        <taxon>Bacteria</taxon>
        <taxon>Pseudomonadati</taxon>
        <taxon>Spirochaetota</taxon>
        <taxon>Spirochaetia</taxon>
        <taxon>Leptospirales</taxon>
        <taxon>Leptospiraceae</taxon>
        <taxon>Leptospira</taxon>
    </lineage>
</organism>
<keyword evidence="2" id="KW-1185">Reference proteome</keyword>
<name>S3W2S3_9LEPT</name>
<dbReference type="RefSeq" id="WP_016551007.1">
    <property type="nucleotide sequence ID" value="NZ_AKWZ02000010.1"/>
</dbReference>